<feature type="region of interest" description="Disordered" evidence="11">
    <location>
        <begin position="121"/>
        <end position="187"/>
    </location>
</feature>
<evidence type="ECO:0000256" key="3">
    <source>
        <dbReference type="ARBA" id="ARBA00022679"/>
    </source>
</evidence>
<dbReference type="SFLD" id="SFLDS00029">
    <property type="entry name" value="Radical_SAM"/>
    <property type="match status" value="1"/>
</dbReference>
<dbReference type="CDD" id="cd01856">
    <property type="entry name" value="YlqF"/>
    <property type="match status" value="1"/>
</dbReference>
<dbReference type="InterPro" id="IPR043502">
    <property type="entry name" value="DNA/RNA_pol_sf"/>
</dbReference>
<keyword evidence="6" id="KW-0255">Endonuclease</keyword>
<dbReference type="Pfam" id="PF04055">
    <property type="entry name" value="Radical_SAM"/>
    <property type="match status" value="1"/>
</dbReference>
<dbReference type="Gene3D" id="3.40.50.300">
    <property type="entry name" value="P-loop containing nucleotide triphosphate hydrolases"/>
    <property type="match status" value="1"/>
</dbReference>
<dbReference type="SUPFAM" id="SSF102114">
    <property type="entry name" value="Radical SAM enzymes"/>
    <property type="match status" value="1"/>
</dbReference>
<evidence type="ECO:0000313" key="13">
    <source>
        <dbReference type="EMBL" id="GBG66314.1"/>
    </source>
</evidence>
<feature type="compositionally biased region" description="Polar residues" evidence="11">
    <location>
        <begin position="902"/>
        <end position="920"/>
    </location>
</feature>
<feature type="region of interest" description="Disordered" evidence="11">
    <location>
        <begin position="961"/>
        <end position="985"/>
    </location>
</feature>
<dbReference type="GO" id="GO:0004109">
    <property type="term" value="F:coproporphyrinogen oxidase activity"/>
    <property type="evidence" value="ECO:0007669"/>
    <property type="project" value="InterPro"/>
</dbReference>
<dbReference type="PANTHER" id="PTHR13932">
    <property type="entry name" value="COPROPORPHYRINIGEN III OXIDASE"/>
    <property type="match status" value="1"/>
</dbReference>
<dbReference type="GO" id="GO:0004519">
    <property type="term" value="F:endonuclease activity"/>
    <property type="evidence" value="ECO:0007669"/>
    <property type="project" value="UniProtKB-KW"/>
</dbReference>
<comment type="similarity">
    <text evidence="1">Belongs to the anaerobic coproporphyrinogen-III oxidase family. HemW subfamily.</text>
</comment>
<accession>A0A388K8C0</accession>
<dbReference type="InterPro" id="IPR006638">
    <property type="entry name" value="Elp3/MiaA/NifB-like_rSAM"/>
</dbReference>
<dbReference type="SMART" id="SM00729">
    <property type="entry name" value="Elp3"/>
    <property type="match status" value="1"/>
</dbReference>
<protein>
    <recommendedName>
        <fullName evidence="2">Radical S-adenosyl methionine domain-containing protein 1, mitochondrial</fullName>
    </recommendedName>
    <alternativeName>
        <fullName evidence="9">Putative heme chaperone</fullName>
    </alternativeName>
</protein>
<evidence type="ECO:0000256" key="5">
    <source>
        <dbReference type="ARBA" id="ARBA00022722"/>
    </source>
</evidence>
<keyword evidence="4" id="KW-0548">Nucleotidyltransferase</keyword>
<dbReference type="Gene3D" id="3.10.20.370">
    <property type="match status" value="1"/>
</dbReference>
<feature type="compositionally biased region" description="Basic and acidic residues" evidence="11">
    <location>
        <begin position="142"/>
        <end position="164"/>
    </location>
</feature>
<dbReference type="InterPro" id="IPR058240">
    <property type="entry name" value="rSAM_sf"/>
</dbReference>
<dbReference type="Pfam" id="PF01926">
    <property type="entry name" value="MMR_HSR1"/>
    <property type="match status" value="1"/>
</dbReference>
<dbReference type="NCBIfam" id="TIGR00539">
    <property type="entry name" value="hemN_rel"/>
    <property type="match status" value="1"/>
</dbReference>
<dbReference type="InterPro" id="IPR007197">
    <property type="entry name" value="rSAM"/>
</dbReference>
<dbReference type="OrthoDB" id="431409at2759"/>
<dbReference type="SUPFAM" id="SSF52540">
    <property type="entry name" value="P-loop containing nucleoside triphosphate hydrolases"/>
    <property type="match status" value="1"/>
</dbReference>
<keyword evidence="7" id="KW-0378">Hydrolase</keyword>
<sequence length="1439" mass="156911">MKLPDPTPPFVLTTDASHYGFGAVLQQDSGHDLQPVEYISKKIKVKKLQDSTYEKELYALVSALKHWKHFLMGRHFKIYADHLRVDEDPRGTERQAWEEHDDGVCVDEVVCGLGRGVADGDKTRGGRSGEDSGGIVVGRWVTDGDKTRGSKGGEDGKDEVRGGEVAEADTGGAVAGETRRGDSAGGNAGMAIYAMKEHTETEGNTTAVVATDAMEEHTETKGDTAAVVATDAMEEHTETKGDTAAAGRVALAESIVEATKADGEEAAKRKGVARVTNGMEGVITTDEDAGAADASNEEEAVIGVTSAGNEEGAVTGVVRGQCVDTRETSSTKFVWETYWWFKVRGSCSLGAVAVSPVGVGEDVSLISRQFFHTFMHTCGLRPPFWGVQLERVQNHIPIFCNACKNVQNLAQAFVGCSLPSRALHAMHQLNAVWYPKQCRNVAVSHQKPCCALMQLLRQNFSGSAHCRRQHVKPGHLPEGMPSKHGWDQRARCSQNLRARLCHSSRVNVGHVEHDPPRSAYIHIPFCRRRCYYCDFPISVVGTKSDPALISEGMAQYVDLVCKELKTTALNCQARGGNDPAMPHNDSPTYPLDTVSFGGGTPSLLPPSLMQRILDGLATHYGIAADAEISMEIDPGTFNEPRLRGYQKCGVNRFSMGVQAFQPELLSSCGRSHDLNDVYNAIATFHKVGVENWSIDLISGLPNQTLGNWQQSLTEVVKAAPAHVSVYDLQVEERTPFARWYRSGETPLPSDELAAKMYREASRVLQEAGYRHYEISNYAKTGFASRHNLCYWLNRSYYAFGMGATSYVGGQRYTRPKKMREYASWVDAFVANGGRLDWPVDGREDRLLDTLMLSLRLDSGVDLQALESEFGGDVVDVLEEEFERFSSRGLVAVLDRNDHHIAPNSNSRLPGTLGSDSTESSLLSNGGRGFINRKQEVGCEPVHQVDAAEAHSYKEGEENGWCSGEAPMEVPSPQRSPSPGQRNVKHGSMCEQRVREGMAGGRVGAGVAAAAAAAKAWRRGGQGVVNWFPGHMAKATREIRDTLRRVDLVVEVRDARIPLSSANEQLSDMISHKRRLVVLNKMDLGNQNLQQRWAQYFETQGLRHLFVNAHHQKSLGQLLNTVQSILTEERAKEDSLMVMVIGIPNVGKSAIINGIYRLSTGQSAQGKRQSTQGKAPLKTAKIGPLPGVTREVACFKVGEAPSTYIMDTPGVMVPNVKEATVGLKLALTGAVKDSVVGEERLARYLLRVLNLCGGGGILKGSQRNRIASPQNDHPDPGFVGENQPQPSQAPSGNSWSPGSSPVFGEMTDGGSPQSEIGVSLQSQNNKSQAGRRSVGVRDKEPPVPGSDTASRSAAAISEVLAMPSEELNLVGDTFPQSEPVVEEEEEAFERRIDMQMKLLRRRFKVPMEKGDSGWEVVGRRILQAYRAGNLGKYTLDVVPD</sequence>
<dbReference type="SFLD" id="SFLDG01065">
    <property type="entry name" value="anaerobic_coproporphyrinogen-I"/>
    <property type="match status" value="1"/>
</dbReference>
<dbReference type="GO" id="GO:0005737">
    <property type="term" value="C:cytoplasm"/>
    <property type="evidence" value="ECO:0007669"/>
    <property type="project" value="InterPro"/>
</dbReference>
<evidence type="ECO:0000259" key="12">
    <source>
        <dbReference type="PROSITE" id="PS51918"/>
    </source>
</evidence>
<gene>
    <name evidence="13" type="ORF">CBR_g58805</name>
</gene>
<feature type="compositionally biased region" description="Polar residues" evidence="11">
    <location>
        <begin position="1261"/>
        <end position="1270"/>
    </location>
</feature>
<dbReference type="InterPro" id="IPR041373">
    <property type="entry name" value="RT_RNaseH"/>
</dbReference>
<keyword evidence="8" id="KW-0695">RNA-directed DNA polymerase</keyword>
<dbReference type="GO" id="GO:0051539">
    <property type="term" value="F:4 iron, 4 sulfur cluster binding"/>
    <property type="evidence" value="ECO:0007669"/>
    <property type="project" value="InterPro"/>
</dbReference>
<feature type="compositionally biased region" description="Low complexity" evidence="11">
    <location>
        <begin position="970"/>
        <end position="981"/>
    </location>
</feature>
<dbReference type="Proteomes" id="UP000265515">
    <property type="component" value="Unassembled WGS sequence"/>
</dbReference>
<feature type="compositionally biased region" description="Low complexity" evidence="11">
    <location>
        <begin position="1289"/>
        <end position="1300"/>
    </location>
</feature>
<dbReference type="InterPro" id="IPR004559">
    <property type="entry name" value="HemW-like"/>
</dbReference>
<feature type="region of interest" description="Disordered" evidence="11">
    <location>
        <begin position="899"/>
        <end position="920"/>
    </location>
</feature>
<proteinExistence type="inferred from homology"/>
<evidence type="ECO:0000256" key="2">
    <source>
        <dbReference type="ARBA" id="ARBA00014678"/>
    </source>
</evidence>
<feature type="compositionally biased region" description="Polar residues" evidence="11">
    <location>
        <begin position="1309"/>
        <end position="1329"/>
    </location>
</feature>
<dbReference type="SFLD" id="SFLDF00562">
    <property type="entry name" value="HemN-like__clustered_with_heat"/>
    <property type="match status" value="1"/>
</dbReference>
<organism evidence="13 14">
    <name type="scientific">Chara braunii</name>
    <name type="common">Braun's stonewort</name>
    <dbReference type="NCBI Taxonomy" id="69332"/>
    <lineage>
        <taxon>Eukaryota</taxon>
        <taxon>Viridiplantae</taxon>
        <taxon>Streptophyta</taxon>
        <taxon>Charophyceae</taxon>
        <taxon>Charales</taxon>
        <taxon>Characeae</taxon>
        <taxon>Chara</taxon>
    </lineage>
</organism>
<dbReference type="Gene3D" id="3.80.30.20">
    <property type="entry name" value="tm_1862 like domain"/>
    <property type="match status" value="1"/>
</dbReference>
<dbReference type="STRING" id="69332.A0A388K8C0"/>
<dbReference type="Pfam" id="PF06969">
    <property type="entry name" value="HemN_C"/>
    <property type="match status" value="1"/>
</dbReference>
<dbReference type="EMBL" id="BFEA01000072">
    <property type="protein sequence ID" value="GBG66314.1"/>
    <property type="molecule type" value="Genomic_DNA"/>
</dbReference>
<dbReference type="Pfam" id="PF17917">
    <property type="entry name" value="RT_RNaseH"/>
    <property type="match status" value="1"/>
</dbReference>
<feature type="compositionally biased region" description="Basic and acidic residues" evidence="11">
    <location>
        <begin position="121"/>
        <end position="130"/>
    </location>
</feature>
<dbReference type="InterPro" id="IPR006073">
    <property type="entry name" value="GTP-bd"/>
</dbReference>
<dbReference type="PROSITE" id="PS51918">
    <property type="entry name" value="RADICAL_SAM"/>
    <property type="match status" value="1"/>
</dbReference>
<keyword evidence="3" id="KW-0808">Transferase</keyword>
<dbReference type="GO" id="GO:0003964">
    <property type="term" value="F:RNA-directed DNA polymerase activity"/>
    <property type="evidence" value="ECO:0007669"/>
    <property type="project" value="UniProtKB-KW"/>
</dbReference>
<evidence type="ECO:0000256" key="8">
    <source>
        <dbReference type="ARBA" id="ARBA00022918"/>
    </source>
</evidence>
<evidence type="ECO:0000256" key="1">
    <source>
        <dbReference type="ARBA" id="ARBA00006100"/>
    </source>
</evidence>
<dbReference type="PANTHER" id="PTHR13932:SF5">
    <property type="entry name" value="RADICAL S-ADENOSYL METHIONINE DOMAIN-CONTAINING PROTEIN 1, MITOCHONDRIAL"/>
    <property type="match status" value="1"/>
</dbReference>
<evidence type="ECO:0000256" key="10">
    <source>
        <dbReference type="ARBA" id="ARBA00045130"/>
    </source>
</evidence>
<name>A0A388K8C0_CHABU</name>
<dbReference type="GO" id="GO:0016787">
    <property type="term" value="F:hydrolase activity"/>
    <property type="evidence" value="ECO:0007669"/>
    <property type="project" value="UniProtKB-KW"/>
</dbReference>
<evidence type="ECO:0000313" key="14">
    <source>
        <dbReference type="Proteomes" id="UP000265515"/>
    </source>
</evidence>
<reference evidence="13 14" key="1">
    <citation type="journal article" date="2018" name="Cell">
        <title>The Chara Genome: Secondary Complexity and Implications for Plant Terrestrialization.</title>
        <authorList>
            <person name="Nishiyama T."/>
            <person name="Sakayama H."/>
            <person name="Vries J.D."/>
            <person name="Buschmann H."/>
            <person name="Saint-Marcoux D."/>
            <person name="Ullrich K.K."/>
            <person name="Haas F.B."/>
            <person name="Vanderstraeten L."/>
            <person name="Becker D."/>
            <person name="Lang D."/>
            <person name="Vosolsobe S."/>
            <person name="Rombauts S."/>
            <person name="Wilhelmsson P.K.I."/>
            <person name="Janitza P."/>
            <person name="Kern R."/>
            <person name="Heyl A."/>
            <person name="Rumpler F."/>
            <person name="Villalobos L.I.A.C."/>
            <person name="Clay J.M."/>
            <person name="Skokan R."/>
            <person name="Toyoda A."/>
            <person name="Suzuki Y."/>
            <person name="Kagoshima H."/>
            <person name="Schijlen E."/>
            <person name="Tajeshwar N."/>
            <person name="Catarino B."/>
            <person name="Hetherington A.J."/>
            <person name="Saltykova A."/>
            <person name="Bonnot C."/>
            <person name="Breuninger H."/>
            <person name="Symeonidi A."/>
            <person name="Radhakrishnan G.V."/>
            <person name="Van Nieuwerburgh F."/>
            <person name="Deforce D."/>
            <person name="Chang C."/>
            <person name="Karol K.G."/>
            <person name="Hedrich R."/>
            <person name="Ulvskov P."/>
            <person name="Glockner G."/>
            <person name="Delwiche C.F."/>
            <person name="Petrasek J."/>
            <person name="Van de Peer Y."/>
            <person name="Friml J."/>
            <person name="Beilby M."/>
            <person name="Dolan L."/>
            <person name="Kohara Y."/>
            <person name="Sugano S."/>
            <person name="Fujiyama A."/>
            <person name="Delaux P.-M."/>
            <person name="Quint M."/>
            <person name="TheiBen G."/>
            <person name="Hagemann M."/>
            <person name="Harholt J."/>
            <person name="Dunand C."/>
            <person name="Zachgo S."/>
            <person name="Langdale J."/>
            <person name="Maumus F."/>
            <person name="Straeten D.V.D."/>
            <person name="Gould S.B."/>
            <person name="Rensing S.A."/>
        </authorList>
    </citation>
    <scope>NUCLEOTIDE SEQUENCE [LARGE SCALE GENOMIC DNA]</scope>
    <source>
        <strain evidence="13 14">S276</strain>
    </source>
</reference>
<dbReference type="GO" id="GO:0005525">
    <property type="term" value="F:GTP binding"/>
    <property type="evidence" value="ECO:0007669"/>
    <property type="project" value="InterPro"/>
</dbReference>
<dbReference type="GO" id="GO:0006779">
    <property type="term" value="P:porphyrin-containing compound biosynthetic process"/>
    <property type="evidence" value="ECO:0007669"/>
    <property type="project" value="InterPro"/>
</dbReference>
<dbReference type="InterPro" id="IPR034505">
    <property type="entry name" value="Coproporphyrinogen-III_oxidase"/>
</dbReference>
<comment type="caution">
    <text evidence="13">The sequence shown here is derived from an EMBL/GenBank/DDBJ whole genome shotgun (WGS) entry which is preliminary data.</text>
</comment>
<evidence type="ECO:0000256" key="9">
    <source>
        <dbReference type="ARBA" id="ARBA00033094"/>
    </source>
</evidence>
<dbReference type="InterPro" id="IPR023404">
    <property type="entry name" value="rSAM_horseshoe"/>
</dbReference>
<dbReference type="Gramene" id="GBG66314">
    <property type="protein sequence ID" value="GBG66314"/>
    <property type="gene ID" value="CBR_g58805"/>
</dbReference>
<evidence type="ECO:0000256" key="11">
    <source>
        <dbReference type="SAM" id="MobiDB-lite"/>
    </source>
</evidence>
<feature type="region of interest" description="Disordered" evidence="11">
    <location>
        <begin position="1261"/>
        <end position="1351"/>
    </location>
</feature>
<comment type="function">
    <text evidence="10">May be a heme chaperone, appears to bind heme. Homologous bacterial proteins do not have oxygen-independent coproporphyrinogen-III oxidase activity. Binds 1 [4Fe-4S] cluster. The cluster is coordinated with 3 cysteines and an exchangeable S-adenosyl-L-methionine.</text>
</comment>
<evidence type="ECO:0000256" key="6">
    <source>
        <dbReference type="ARBA" id="ARBA00022759"/>
    </source>
</evidence>
<evidence type="ECO:0000256" key="4">
    <source>
        <dbReference type="ARBA" id="ARBA00022695"/>
    </source>
</evidence>
<keyword evidence="14" id="KW-1185">Reference proteome</keyword>
<dbReference type="SUPFAM" id="SSF56672">
    <property type="entry name" value="DNA/RNA polymerases"/>
    <property type="match status" value="1"/>
</dbReference>
<feature type="domain" description="Radical SAM core" evidence="12">
    <location>
        <begin position="511"/>
        <end position="770"/>
    </location>
</feature>
<dbReference type="InterPro" id="IPR010723">
    <property type="entry name" value="HemN_C"/>
</dbReference>
<dbReference type="InterPro" id="IPR027417">
    <property type="entry name" value="P-loop_NTPase"/>
</dbReference>
<evidence type="ECO:0000256" key="7">
    <source>
        <dbReference type="ARBA" id="ARBA00022801"/>
    </source>
</evidence>
<keyword evidence="5" id="KW-0540">Nuclease</keyword>